<proteinExistence type="predicted"/>
<dbReference type="Gene3D" id="1.25.10.10">
    <property type="entry name" value="Leucine-rich Repeat Variant"/>
    <property type="match status" value="1"/>
</dbReference>
<dbReference type="SUPFAM" id="SSF101898">
    <property type="entry name" value="NHL repeat"/>
    <property type="match status" value="1"/>
</dbReference>
<dbReference type="RefSeq" id="WP_282543054.1">
    <property type="nucleotide sequence ID" value="NZ_JASCIQ010000014.1"/>
</dbReference>
<organism evidence="2 3">
    <name type="scientific">Streptomyces cavernicola</name>
    <dbReference type="NCBI Taxonomy" id="3043613"/>
    <lineage>
        <taxon>Bacteria</taxon>
        <taxon>Bacillati</taxon>
        <taxon>Actinomycetota</taxon>
        <taxon>Actinomycetes</taxon>
        <taxon>Kitasatosporales</taxon>
        <taxon>Streptomycetaceae</taxon>
        <taxon>Streptomyces</taxon>
    </lineage>
</organism>
<accession>A0ABT6SA89</accession>
<dbReference type="Proteomes" id="UP001223978">
    <property type="component" value="Unassembled WGS sequence"/>
</dbReference>
<dbReference type="InterPro" id="IPR011989">
    <property type="entry name" value="ARM-like"/>
</dbReference>
<protein>
    <recommendedName>
        <fullName evidence="4">WD40 repeat domain-containing protein</fullName>
    </recommendedName>
</protein>
<evidence type="ECO:0000313" key="3">
    <source>
        <dbReference type="Proteomes" id="UP001223978"/>
    </source>
</evidence>
<evidence type="ECO:0008006" key="4">
    <source>
        <dbReference type="Google" id="ProtNLM"/>
    </source>
</evidence>
<feature type="region of interest" description="Disordered" evidence="1">
    <location>
        <begin position="364"/>
        <end position="384"/>
    </location>
</feature>
<sequence length="651" mass="71148">MEEIIDYGQFAERLHRQQGRFRWELLDAVQREWGYEDPGGEPVASRWGGENSTEEIDESLPVPAALAEWWDSPVNSFAFRPRLYWTHTQWPPAIWVDEYADLGDDEDDYDDAYLDPARADGLPEDDPLLPPDAPDRRICIFMSEYQYCNQWGYLAAEASQPDPRVLVNNGGFWELQSRSLSEFFLHLALVRLPGTYGWTLRVPRSHVEDDPAALDRLTASYRELGLLPWQEMGCDALMYGGPDALISQYRAPRTDFALLIHGRTRTALLQVAETLGISCTDKDIDPPSEIPEPLEELGPFTLTDGDTDGRGRWRATSTDGDAPAAATVPSVLRALPDRTATALDADATLAAAGDASGRVHLSWSTTEATTEATAEATADGPSAVAGEPLHRAAVTALACVRLDDAHRAVVSGDAHGVLRYWHTDRNPRPLPFDRRRTAVTALTAAGLTTGPALACAWADGLVRIWDLNSDAVAQLRLGTGITALSLNSDGTLYVTGPSGPLALHLDTEKLWPHRALQSRLDDIDWGSYWSARGPAHAVPGLIGKVASDDKQTAMDAVHDLYRLLVSKSAGLTAAAPAVPFLAELMTDPDNQARPTLLLLIADIADCDSPENRAAVRATLPALRHLHDDPLPSIRWAAAELEKHCAPRQGEN</sequence>
<gene>
    <name evidence="2" type="ORF">QIS96_14935</name>
</gene>
<dbReference type="EMBL" id="JASCIQ010000014">
    <property type="protein sequence ID" value="MDI3405108.1"/>
    <property type="molecule type" value="Genomic_DNA"/>
</dbReference>
<dbReference type="Gene3D" id="2.130.10.10">
    <property type="entry name" value="YVTN repeat-like/Quinoprotein amine dehydrogenase"/>
    <property type="match status" value="1"/>
</dbReference>
<comment type="caution">
    <text evidence="2">The sequence shown here is derived from an EMBL/GenBank/DDBJ whole genome shotgun (WGS) entry which is preliminary data.</text>
</comment>
<name>A0ABT6SA89_9ACTN</name>
<evidence type="ECO:0000256" key="1">
    <source>
        <dbReference type="SAM" id="MobiDB-lite"/>
    </source>
</evidence>
<reference evidence="2 3" key="1">
    <citation type="submission" date="2023-05" db="EMBL/GenBank/DDBJ databases">
        <title>Draft genome sequence of Streptomyces sp. B-S-A6 isolated from a cave soil in Thailand.</title>
        <authorList>
            <person name="Chamroensaksri N."/>
            <person name="Muangham S."/>
        </authorList>
    </citation>
    <scope>NUCLEOTIDE SEQUENCE [LARGE SCALE GENOMIC DNA]</scope>
    <source>
        <strain evidence="2 3">B-S-A6</strain>
    </source>
</reference>
<dbReference type="SUPFAM" id="SSF48371">
    <property type="entry name" value="ARM repeat"/>
    <property type="match status" value="1"/>
</dbReference>
<dbReference type="InterPro" id="IPR015943">
    <property type="entry name" value="WD40/YVTN_repeat-like_dom_sf"/>
</dbReference>
<feature type="compositionally biased region" description="Low complexity" evidence="1">
    <location>
        <begin position="365"/>
        <end position="378"/>
    </location>
</feature>
<keyword evidence="3" id="KW-1185">Reference proteome</keyword>
<feature type="region of interest" description="Disordered" evidence="1">
    <location>
        <begin position="280"/>
        <end position="323"/>
    </location>
</feature>
<evidence type="ECO:0000313" key="2">
    <source>
        <dbReference type="EMBL" id="MDI3405108.1"/>
    </source>
</evidence>
<dbReference type="InterPro" id="IPR016024">
    <property type="entry name" value="ARM-type_fold"/>
</dbReference>